<dbReference type="KEGG" id="tet:TTHERM_00566950"/>
<sequence>MKYIPWLLNLAYNALMNVRRALIQNHLLAQPVKCVKCQVFGCVKCDESQKCYECDQNLKLDQANNQCMIMDNVCSYLNNFYQGATNIQNCQKDCSPTFYQNMETQTCEETVNCTQIQESKRFSFDERVIEFQKINQNQYLVVGNGCTFALVDQNWDIINVQVLQNLEYYNFYYTSNGQETDRRSFIVGYYGGCSAGTVLKVVNFKTLEVEFEINNTNYEYTVQHVDQINQIVFLVSLYSGNIMLYDAINKNMNQQKIEFLKILFFYQIENQTSSIYLMQQH</sequence>
<dbReference type="InParanoid" id="I7MLE3"/>
<proteinExistence type="predicted"/>
<dbReference type="AlphaFoldDB" id="I7MLE3"/>
<dbReference type="OrthoDB" id="4062651at2759"/>
<gene>
    <name evidence="1" type="ORF">TTHERM_00566950</name>
</gene>
<evidence type="ECO:0000313" key="1">
    <source>
        <dbReference type="EMBL" id="EAS01851.2"/>
    </source>
</evidence>
<protein>
    <submittedName>
        <fullName evidence="1">Zinc finger protein</fullName>
    </submittedName>
</protein>
<keyword evidence="2" id="KW-1185">Reference proteome</keyword>
<accession>I7MLE3</accession>
<reference evidence="2" key="1">
    <citation type="journal article" date="2006" name="PLoS Biol.">
        <title>Macronuclear genome sequence of the ciliate Tetrahymena thermophila, a model eukaryote.</title>
        <authorList>
            <person name="Eisen J.A."/>
            <person name="Coyne R.S."/>
            <person name="Wu M."/>
            <person name="Wu D."/>
            <person name="Thiagarajan M."/>
            <person name="Wortman J.R."/>
            <person name="Badger J.H."/>
            <person name="Ren Q."/>
            <person name="Amedeo P."/>
            <person name="Jones K.M."/>
            <person name="Tallon L.J."/>
            <person name="Delcher A.L."/>
            <person name="Salzberg S.L."/>
            <person name="Silva J.C."/>
            <person name="Haas B.J."/>
            <person name="Majoros W.H."/>
            <person name="Farzad M."/>
            <person name="Carlton J.M."/>
            <person name="Smith R.K. Jr."/>
            <person name="Garg J."/>
            <person name="Pearlman R.E."/>
            <person name="Karrer K.M."/>
            <person name="Sun L."/>
            <person name="Manning G."/>
            <person name="Elde N.C."/>
            <person name="Turkewitz A.P."/>
            <person name="Asai D.J."/>
            <person name="Wilkes D.E."/>
            <person name="Wang Y."/>
            <person name="Cai H."/>
            <person name="Collins K."/>
            <person name="Stewart B.A."/>
            <person name="Lee S.R."/>
            <person name="Wilamowska K."/>
            <person name="Weinberg Z."/>
            <person name="Ruzzo W.L."/>
            <person name="Wloga D."/>
            <person name="Gaertig J."/>
            <person name="Frankel J."/>
            <person name="Tsao C.-C."/>
            <person name="Gorovsky M.A."/>
            <person name="Keeling P.J."/>
            <person name="Waller R.F."/>
            <person name="Patron N.J."/>
            <person name="Cherry J.M."/>
            <person name="Stover N.A."/>
            <person name="Krieger C.J."/>
            <person name="del Toro C."/>
            <person name="Ryder H.F."/>
            <person name="Williamson S.C."/>
            <person name="Barbeau R.A."/>
            <person name="Hamilton E.P."/>
            <person name="Orias E."/>
        </authorList>
    </citation>
    <scope>NUCLEOTIDE SEQUENCE [LARGE SCALE GENOMIC DNA]</scope>
    <source>
        <strain evidence="2">SB210</strain>
    </source>
</reference>
<organism evidence="1 2">
    <name type="scientific">Tetrahymena thermophila (strain SB210)</name>
    <dbReference type="NCBI Taxonomy" id="312017"/>
    <lineage>
        <taxon>Eukaryota</taxon>
        <taxon>Sar</taxon>
        <taxon>Alveolata</taxon>
        <taxon>Ciliophora</taxon>
        <taxon>Intramacronucleata</taxon>
        <taxon>Oligohymenophorea</taxon>
        <taxon>Hymenostomatida</taxon>
        <taxon>Tetrahymenina</taxon>
        <taxon>Tetrahymenidae</taxon>
        <taxon>Tetrahymena</taxon>
    </lineage>
</organism>
<dbReference type="GeneID" id="7844098"/>
<dbReference type="RefSeq" id="XP_001022096.2">
    <property type="nucleotide sequence ID" value="XM_001022096.2"/>
</dbReference>
<evidence type="ECO:0000313" key="2">
    <source>
        <dbReference type="Proteomes" id="UP000009168"/>
    </source>
</evidence>
<dbReference type="Proteomes" id="UP000009168">
    <property type="component" value="Unassembled WGS sequence"/>
</dbReference>
<name>I7MLE3_TETTS</name>
<dbReference type="EMBL" id="GG662556">
    <property type="protein sequence ID" value="EAS01851.2"/>
    <property type="molecule type" value="Genomic_DNA"/>
</dbReference>